<dbReference type="Proteomes" id="UP000298138">
    <property type="component" value="Unassembled WGS sequence"/>
</dbReference>
<dbReference type="PANTHER" id="PTHR10300:SF14">
    <property type="entry name" value="PROTEIN SARAH"/>
    <property type="match status" value="1"/>
</dbReference>
<dbReference type="STRING" id="341454.A0A4S2N569"/>
<dbReference type="InterPro" id="IPR012677">
    <property type="entry name" value="Nucleotide-bd_a/b_plait_sf"/>
</dbReference>
<organism evidence="3 4">
    <name type="scientific">Ascodesmis nigricans</name>
    <dbReference type="NCBI Taxonomy" id="341454"/>
    <lineage>
        <taxon>Eukaryota</taxon>
        <taxon>Fungi</taxon>
        <taxon>Dikarya</taxon>
        <taxon>Ascomycota</taxon>
        <taxon>Pezizomycotina</taxon>
        <taxon>Pezizomycetes</taxon>
        <taxon>Pezizales</taxon>
        <taxon>Ascodesmidaceae</taxon>
        <taxon>Ascodesmis</taxon>
    </lineage>
</organism>
<comment type="similarity">
    <text evidence="1">Belongs to the RCAN family.</text>
</comment>
<dbReference type="GO" id="GO:0003676">
    <property type="term" value="F:nucleic acid binding"/>
    <property type="evidence" value="ECO:0007669"/>
    <property type="project" value="InterPro"/>
</dbReference>
<dbReference type="AlphaFoldDB" id="A0A4S2N569"/>
<dbReference type="InterPro" id="IPR035979">
    <property type="entry name" value="RBD_domain_sf"/>
</dbReference>
<dbReference type="Gene3D" id="3.30.70.330">
    <property type="match status" value="1"/>
</dbReference>
<sequence length="268" mass="29336">MDSSSLSSLSSPTHSPARSRASSRGSQLTLDISNVPPLTQPAEPSNTLLITNLTNPEIFTPANLDQLQCIIASHAPLASWSPLKSFRRIVCSFTATEDAIAVRQALDGESLLGVDRIRVYFGQHTPLQPTDQHLQAPAAQKQFFISPPPSPPLGWESRHEDPPNSVMLAEDLAHALAKLNYNIKEHQEELIAGGEVTDEGRVTRPRSNSSVLLFEPELKEKEMGMPQISLDDYTDSAEGRSPVTPGGVKISLKNVHTHRPPVELMEHH</sequence>
<dbReference type="GO" id="GO:0019722">
    <property type="term" value="P:calcium-mediated signaling"/>
    <property type="evidence" value="ECO:0007669"/>
    <property type="project" value="InterPro"/>
</dbReference>
<feature type="region of interest" description="Disordered" evidence="2">
    <location>
        <begin position="1"/>
        <end position="26"/>
    </location>
</feature>
<name>A0A4S2N569_9PEZI</name>
<evidence type="ECO:0000313" key="4">
    <source>
        <dbReference type="Proteomes" id="UP000298138"/>
    </source>
</evidence>
<dbReference type="PANTHER" id="PTHR10300">
    <property type="entry name" value="CALCIPRESSIN"/>
    <property type="match status" value="1"/>
</dbReference>
<dbReference type="FunFam" id="3.30.70.330:FF:000503">
    <property type="entry name" value="Calcineurin binding protein, putative"/>
    <property type="match status" value="1"/>
</dbReference>
<dbReference type="Pfam" id="PF04847">
    <property type="entry name" value="Calcipressin"/>
    <property type="match status" value="1"/>
</dbReference>
<dbReference type="GO" id="GO:0008597">
    <property type="term" value="F:calcium-dependent protein serine/threonine phosphatase regulator activity"/>
    <property type="evidence" value="ECO:0007669"/>
    <property type="project" value="TreeGrafter"/>
</dbReference>
<keyword evidence="4" id="KW-1185">Reference proteome</keyword>
<gene>
    <name evidence="3" type="ORF">EX30DRAFT_105766</name>
</gene>
<dbReference type="OrthoDB" id="17212at2759"/>
<evidence type="ECO:0000256" key="2">
    <source>
        <dbReference type="SAM" id="MobiDB-lite"/>
    </source>
</evidence>
<evidence type="ECO:0000313" key="3">
    <source>
        <dbReference type="EMBL" id="TGZ84370.1"/>
    </source>
</evidence>
<dbReference type="InterPro" id="IPR006931">
    <property type="entry name" value="Calcipressin"/>
</dbReference>
<dbReference type="GO" id="GO:0005737">
    <property type="term" value="C:cytoplasm"/>
    <property type="evidence" value="ECO:0007669"/>
    <property type="project" value="TreeGrafter"/>
</dbReference>
<evidence type="ECO:0000256" key="1">
    <source>
        <dbReference type="ARBA" id="ARBA00008209"/>
    </source>
</evidence>
<protein>
    <submittedName>
        <fullName evidence="3">Calcipressin-domain-containing protein</fullName>
    </submittedName>
</protein>
<proteinExistence type="inferred from homology"/>
<reference evidence="3 4" key="1">
    <citation type="submission" date="2019-04" db="EMBL/GenBank/DDBJ databases">
        <title>Comparative genomics and transcriptomics to analyze fruiting body development in filamentous ascomycetes.</title>
        <authorList>
            <consortium name="DOE Joint Genome Institute"/>
            <person name="Lutkenhaus R."/>
            <person name="Traeger S."/>
            <person name="Breuer J."/>
            <person name="Kuo A."/>
            <person name="Lipzen A."/>
            <person name="Pangilinan J."/>
            <person name="Dilworth D."/>
            <person name="Sandor L."/>
            <person name="Poggeler S."/>
            <person name="Barry K."/>
            <person name="Grigoriev I.V."/>
            <person name="Nowrousian M."/>
        </authorList>
    </citation>
    <scope>NUCLEOTIDE SEQUENCE [LARGE SCALE GENOMIC DNA]</scope>
    <source>
        <strain evidence="3 4">CBS 389.68</strain>
    </source>
</reference>
<dbReference type="EMBL" id="ML220113">
    <property type="protein sequence ID" value="TGZ84370.1"/>
    <property type="molecule type" value="Genomic_DNA"/>
</dbReference>
<accession>A0A4S2N569</accession>
<dbReference type="GO" id="GO:0005634">
    <property type="term" value="C:nucleus"/>
    <property type="evidence" value="ECO:0007669"/>
    <property type="project" value="TreeGrafter"/>
</dbReference>
<dbReference type="InParanoid" id="A0A4S2N569"/>
<dbReference type="SUPFAM" id="SSF54928">
    <property type="entry name" value="RNA-binding domain, RBD"/>
    <property type="match status" value="1"/>
</dbReference>